<dbReference type="AlphaFoldDB" id="A0AAE1JKN7"/>
<evidence type="ECO:0008006" key="7">
    <source>
        <dbReference type="Google" id="ProtNLM"/>
    </source>
</evidence>
<evidence type="ECO:0000256" key="2">
    <source>
        <dbReference type="ARBA" id="ARBA00022737"/>
    </source>
</evidence>
<dbReference type="PANTHER" id="PTHR46128:SF301">
    <property type="entry name" value="BNAA01G32380D PROTEIN"/>
    <property type="match status" value="1"/>
</dbReference>
<proteinExistence type="inferred from homology"/>
<dbReference type="EMBL" id="JAWXYG010000005">
    <property type="protein sequence ID" value="KAK4270631.1"/>
    <property type="molecule type" value="Genomic_DNA"/>
</dbReference>
<dbReference type="InterPro" id="IPR002885">
    <property type="entry name" value="PPR_rpt"/>
</dbReference>
<feature type="compositionally biased region" description="Low complexity" evidence="4">
    <location>
        <begin position="35"/>
        <end position="51"/>
    </location>
</feature>
<protein>
    <recommendedName>
        <fullName evidence="7">Pentatricopeptide repeat-containing protein</fullName>
    </recommendedName>
</protein>
<comment type="caution">
    <text evidence="5">The sequence shown here is derived from an EMBL/GenBank/DDBJ whole genome shotgun (WGS) entry which is preliminary data.</text>
</comment>
<dbReference type="PROSITE" id="PS51375">
    <property type="entry name" value="PPR"/>
    <property type="match status" value="1"/>
</dbReference>
<dbReference type="PANTHER" id="PTHR46128">
    <property type="entry name" value="MITOCHONDRIAL GROUP I INTRON SPLICING FACTOR CCM1"/>
    <property type="match status" value="1"/>
</dbReference>
<name>A0AAE1JKN7_9FABA</name>
<dbReference type="Gene3D" id="1.25.40.10">
    <property type="entry name" value="Tetratricopeptide repeat domain"/>
    <property type="match status" value="1"/>
</dbReference>
<keyword evidence="2" id="KW-0677">Repeat</keyword>
<sequence>MSSLRRLHFPCAPSKANTIFSSLFHKPRTSTPFYSSLSSSSEEPPLQSDSSNPILTDEELTQFNLLIPRLCDSNQLATAVNLTTTVLLTNPPLKSLSISVFIDSLASQPDMTPAMSLLTRLKFTPTSYPHLRPIIVMLVTSYFNKSKFKEALKVFNWMQRPDSPCSPDEKIYGIFIHGFCRKGFVLEGLKVFRAMVGANMVPTCDLKECVYRGLLRQARIKEAKELNDALVCVDVEGLKRISLLLDHMFAEWKD</sequence>
<comment type="similarity">
    <text evidence="1">Belongs to the PPR family. P subfamily.</text>
</comment>
<evidence type="ECO:0000256" key="3">
    <source>
        <dbReference type="PROSITE-ProRule" id="PRU00708"/>
    </source>
</evidence>
<dbReference type="InterPro" id="IPR050872">
    <property type="entry name" value="PPR_P_subfamily"/>
</dbReference>
<organism evidence="5 6">
    <name type="scientific">Acacia crassicarpa</name>
    <name type="common">northern wattle</name>
    <dbReference type="NCBI Taxonomy" id="499986"/>
    <lineage>
        <taxon>Eukaryota</taxon>
        <taxon>Viridiplantae</taxon>
        <taxon>Streptophyta</taxon>
        <taxon>Embryophyta</taxon>
        <taxon>Tracheophyta</taxon>
        <taxon>Spermatophyta</taxon>
        <taxon>Magnoliopsida</taxon>
        <taxon>eudicotyledons</taxon>
        <taxon>Gunneridae</taxon>
        <taxon>Pentapetalae</taxon>
        <taxon>rosids</taxon>
        <taxon>fabids</taxon>
        <taxon>Fabales</taxon>
        <taxon>Fabaceae</taxon>
        <taxon>Caesalpinioideae</taxon>
        <taxon>mimosoid clade</taxon>
        <taxon>Acacieae</taxon>
        <taxon>Acacia</taxon>
    </lineage>
</organism>
<dbReference type="Proteomes" id="UP001293593">
    <property type="component" value="Unassembled WGS sequence"/>
</dbReference>
<evidence type="ECO:0000313" key="5">
    <source>
        <dbReference type="EMBL" id="KAK4270631.1"/>
    </source>
</evidence>
<dbReference type="NCBIfam" id="TIGR00756">
    <property type="entry name" value="PPR"/>
    <property type="match status" value="1"/>
</dbReference>
<gene>
    <name evidence="5" type="ORF">QN277_019414</name>
</gene>
<keyword evidence="6" id="KW-1185">Reference proteome</keyword>
<dbReference type="Pfam" id="PF13041">
    <property type="entry name" value="PPR_2"/>
    <property type="match status" value="1"/>
</dbReference>
<evidence type="ECO:0000256" key="1">
    <source>
        <dbReference type="ARBA" id="ARBA00007626"/>
    </source>
</evidence>
<dbReference type="InterPro" id="IPR011990">
    <property type="entry name" value="TPR-like_helical_dom_sf"/>
</dbReference>
<feature type="region of interest" description="Disordered" evidence="4">
    <location>
        <begin position="34"/>
        <end position="53"/>
    </location>
</feature>
<reference evidence="5" key="1">
    <citation type="submission" date="2023-10" db="EMBL/GenBank/DDBJ databases">
        <title>Chromosome-level genome of the transformable northern wattle, Acacia crassicarpa.</title>
        <authorList>
            <person name="Massaro I."/>
            <person name="Sinha N.R."/>
            <person name="Poethig S."/>
            <person name="Leichty A.R."/>
        </authorList>
    </citation>
    <scope>NUCLEOTIDE SEQUENCE</scope>
    <source>
        <strain evidence="5">Acra3RX</strain>
        <tissue evidence="5">Leaf</tissue>
    </source>
</reference>
<feature type="repeat" description="PPR" evidence="3">
    <location>
        <begin position="168"/>
        <end position="202"/>
    </location>
</feature>
<evidence type="ECO:0000313" key="6">
    <source>
        <dbReference type="Proteomes" id="UP001293593"/>
    </source>
</evidence>
<accession>A0AAE1JKN7</accession>
<evidence type="ECO:0000256" key="4">
    <source>
        <dbReference type="SAM" id="MobiDB-lite"/>
    </source>
</evidence>